<evidence type="ECO:0000313" key="3">
    <source>
        <dbReference type="Proteomes" id="UP000322362"/>
    </source>
</evidence>
<keyword evidence="3" id="KW-1185">Reference proteome</keyword>
<dbReference type="EMBL" id="VTAV01000003">
    <property type="protein sequence ID" value="TYR36963.1"/>
    <property type="molecule type" value="Genomic_DNA"/>
</dbReference>
<reference evidence="2 3" key="1">
    <citation type="submission" date="2019-08" db="EMBL/GenBank/DDBJ databases">
        <title>Phlebobacter frassis gen. nov. sp. nov., a new member of family Sphingobacteriaceae isolated from sand fly rearing media.</title>
        <authorList>
            <person name="Kakumanu M.L."/>
            <person name="Marayati B.F."/>
            <person name="Wada-Katsumata A."/>
            <person name="Wasserberg G."/>
            <person name="Schal C."/>
            <person name="Apperson C.S."/>
            <person name="Ponnusamy L."/>
        </authorList>
    </citation>
    <scope>NUCLEOTIDE SEQUENCE [LARGE SCALE GENOMIC DNA]</scope>
    <source>
        <strain evidence="2 3">SSI9</strain>
    </source>
</reference>
<dbReference type="InterPro" id="IPR010921">
    <property type="entry name" value="Trp_repressor/repl_initiator"/>
</dbReference>
<evidence type="ECO:0000256" key="1">
    <source>
        <dbReference type="SAM" id="Coils"/>
    </source>
</evidence>
<dbReference type="RefSeq" id="WP_148918550.1">
    <property type="nucleotide sequence ID" value="NZ_VTAV01000003.1"/>
</dbReference>
<evidence type="ECO:0000313" key="2">
    <source>
        <dbReference type="EMBL" id="TYR36963.1"/>
    </source>
</evidence>
<accession>A0A5D4H9P5</accession>
<keyword evidence="1" id="KW-0175">Coiled coil</keyword>
<feature type="coiled-coil region" evidence="1">
    <location>
        <begin position="76"/>
        <end position="110"/>
    </location>
</feature>
<dbReference type="GO" id="GO:0043565">
    <property type="term" value="F:sequence-specific DNA binding"/>
    <property type="evidence" value="ECO:0007669"/>
    <property type="project" value="InterPro"/>
</dbReference>
<dbReference type="AlphaFoldDB" id="A0A5D4H9P5"/>
<protein>
    <recommendedName>
        <fullName evidence="4">Transposase</fullName>
    </recommendedName>
</protein>
<dbReference type="SUPFAM" id="SSF48295">
    <property type="entry name" value="TrpR-like"/>
    <property type="match status" value="1"/>
</dbReference>
<name>A0A5D4H9P5_9SPHI</name>
<comment type="caution">
    <text evidence="2">The sequence shown here is derived from an EMBL/GenBank/DDBJ whole genome shotgun (WGS) entry which is preliminary data.</text>
</comment>
<organism evidence="2 3">
    <name type="scientific">Sphingobacterium phlebotomi</name>
    <dbReference type="NCBI Taxonomy" id="2605433"/>
    <lineage>
        <taxon>Bacteria</taxon>
        <taxon>Pseudomonadati</taxon>
        <taxon>Bacteroidota</taxon>
        <taxon>Sphingobacteriia</taxon>
        <taxon>Sphingobacteriales</taxon>
        <taxon>Sphingobacteriaceae</taxon>
        <taxon>Sphingobacterium</taxon>
    </lineage>
</organism>
<sequence length="123" mass="14178">MKKSRKETQIEAVKAILSGELLLEEAMKKYDVRDKRTILSWMKTISPLIQHSAFGANTIKEVAEPNANVHEYVITENSLLRKVVGLQEQLRELEKENAQIVAQRNLLIDKVTRLEHQLQTQDD</sequence>
<dbReference type="Proteomes" id="UP000322362">
    <property type="component" value="Unassembled WGS sequence"/>
</dbReference>
<proteinExistence type="predicted"/>
<gene>
    <name evidence="2" type="ORF">FXV77_07230</name>
</gene>
<evidence type="ECO:0008006" key="4">
    <source>
        <dbReference type="Google" id="ProtNLM"/>
    </source>
</evidence>